<evidence type="ECO:0000313" key="3">
    <source>
        <dbReference type="Proteomes" id="UP000608530"/>
    </source>
</evidence>
<accession>A0A934QA55</accession>
<evidence type="ECO:0000256" key="1">
    <source>
        <dbReference type="SAM" id="MobiDB-lite"/>
    </source>
</evidence>
<dbReference type="Proteomes" id="UP000608530">
    <property type="component" value="Unassembled WGS sequence"/>
</dbReference>
<proteinExistence type="predicted"/>
<organism evidence="2 3">
    <name type="scientific">Leucobacter chromiisoli</name>
    <dbReference type="NCBI Taxonomy" id="2796471"/>
    <lineage>
        <taxon>Bacteria</taxon>
        <taxon>Bacillati</taxon>
        <taxon>Actinomycetota</taxon>
        <taxon>Actinomycetes</taxon>
        <taxon>Micrococcales</taxon>
        <taxon>Microbacteriaceae</taxon>
        <taxon>Leucobacter</taxon>
    </lineage>
</organism>
<reference evidence="2" key="1">
    <citation type="submission" date="2020-12" db="EMBL/GenBank/DDBJ databases">
        <title>Leucobacter sp. CAS1, isolated from Chromium sludge.</title>
        <authorList>
            <person name="Xu Z."/>
        </authorList>
    </citation>
    <scope>NUCLEOTIDE SEQUENCE</scope>
    <source>
        <strain evidence="2">CSA1</strain>
    </source>
</reference>
<dbReference type="RefSeq" id="WP_200115480.1">
    <property type="nucleotide sequence ID" value="NZ_JAEHOH010000012.1"/>
</dbReference>
<feature type="compositionally biased region" description="Acidic residues" evidence="1">
    <location>
        <begin position="28"/>
        <end position="38"/>
    </location>
</feature>
<dbReference type="AlphaFoldDB" id="A0A934QA55"/>
<name>A0A934QA55_9MICO</name>
<comment type="caution">
    <text evidence="2">The sequence shown here is derived from an EMBL/GenBank/DDBJ whole genome shotgun (WGS) entry which is preliminary data.</text>
</comment>
<protein>
    <submittedName>
        <fullName evidence="2">Uncharacterized protein</fullName>
    </submittedName>
</protein>
<sequence>MVAPNPRSLGDSFPDDSFPDSRSLREEDGTEQESEERDESPRDADDVRDASGQDFQNPMTEEDTASGGPADPA</sequence>
<gene>
    <name evidence="2" type="ORF">JD276_09900</name>
</gene>
<evidence type="ECO:0000313" key="2">
    <source>
        <dbReference type="EMBL" id="MBK0419347.1"/>
    </source>
</evidence>
<feature type="compositionally biased region" description="Basic and acidic residues" evidence="1">
    <location>
        <begin position="39"/>
        <end position="51"/>
    </location>
</feature>
<keyword evidence="3" id="KW-1185">Reference proteome</keyword>
<dbReference type="EMBL" id="JAEHOH010000012">
    <property type="protein sequence ID" value="MBK0419347.1"/>
    <property type="molecule type" value="Genomic_DNA"/>
</dbReference>
<feature type="region of interest" description="Disordered" evidence="1">
    <location>
        <begin position="1"/>
        <end position="73"/>
    </location>
</feature>